<organism evidence="1 2">
    <name type="scientific">Limosilactobacillus albertensis</name>
    <dbReference type="NCBI Taxonomy" id="2759752"/>
    <lineage>
        <taxon>Bacteria</taxon>
        <taxon>Bacillati</taxon>
        <taxon>Bacillota</taxon>
        <taxon>Bacilli</taxon>
        <taxon>Lactobacillales</taxon>
        <taxon>Lactobacillaceae</taxon>
        <taxon>Limosilactobacillus</taxon>
    </lineage>
</organism>
<sequence length="70" mass="7959">MPVPVQQHLSTPSDEDFPLLPFTWSIKVVNQQNGQTLKTDDIIFTPTKDYTIGKDGTNEVHYTVKDTGYF</sequence>
<gene>
    <name evidence="1" type="ORF">H5S40_04255</name>
</gene>
<name>A0A7W3TR48_9LACO</name>
<comment type="caution">
    <text evidence="1">The sequence shown here is derived from an EMBL/GenBank/DDBJ whole genome shotgun (WGS) entry which is preliminary data.</text>
</comment>
<dbReference type="EMBL" id="JACIVC010000052">
    <property type="protein sequence ID" value="MBB1069368.1"/>
    <property type="molecule type" value="Genomic_DNA"/>
</dbReference>
<keyword evidence="2" id="KW-1185">Reference proteome</keyword>
<dbReference type="RefSeq" id="WP_182597990.1">
    <property type="nucleotide sequence ID" value="NZ_JACIVC010000052.1"/>
</dbReference>
<dbReference type="Proteomes" id="UP000518316">
    <property type="component" value="Unassembled WGS sequence"/>
</dbReference>
<evidence type="ECO:0000313" key="2">
    <source>
        <dbReference type="Proteomes" id="UP000518316"/>
    </source>
</evidence>
<reference evidence="1 2" key="1">
    <citation type="submission" date="2020-07" db="EMBL/GenBank/DDBJ databases">
        <title>Description of Limosilactobacillus balticus sp. nov., Limosilactobacillus agrestis sp. nov., Limosilactobacillus albertensis sp. nov., Limosilactobacillus rudii sp. nov., Limosilactobacillus fastidiosus sp. nov., five novel Limosilactobacillus species isolated from the vertebrate gastrointestinal tract, and proposal of 6 subspecies of Limosilactobacillus reuteri adapted to the gastrointestinal tract of specific vertebrate hosts.</title>
        <authorList>
            <person name="Li F."/>
            <person name="Cheng C."/>
            <person name="Zheng J."/>
            <person name="Quevedo R.M."/>
            <person name="Li J."/>
            <person name="Roos S."/>
            <person name="Gaenzle M.G."/>
            <person name="Walter J."/>
        </authorList>
    </citation>
    <scope>NUCLEOTIDE SEQUENCE [LARGE SCALE GENOMIC DNA]</scope>
    <source>
        <strain evidence="1 2">RRLNB_1_1</strain>
    </source>
</reference>
<dbReference type="AlphaFoldDB" id="A0A7W3TR48"/>
<evidence type="ECO:0000313" key="1">
    <source>
        <dbReference type="EMBL" id="MBB1069368.1"/>
    </source>
</evidence>
<accession>A0A7W3TR48</accession>
<proteinExistence type="predicted"/>
<protein>
    <submittedName>
        <fullName evidence="1">Uncharacterized protein</fullName>
    </submittedName>
</protein>